<feature type="transmembrane region" description="Helical" evidence="1">
    <location>
        <begin position="198"/>
        <end position="219"/>
    </location>
</feature>
<keyword evidence="1" id="KW-1133">Transmembrane helix</keyword>
<keyword evidence="1" id="KW-0812">Transmembrane</keyword>
<protein>
    <recommendedName>
        <fullName evidence="4">DUF4271 domain-containing protein</fullName>
    </recommendedName>
</protein>
<feature type="transmembrane region" description="Helical" evidence="1">
    <location>
        <begin position="164"/>
        <end position="186"/>
    </location>
</feature>
<accession>A0A2X2RML6</accession>
<proteinExistence type="predicted"/>
<feature type="transmembrane region" description="Helical" evidence="1">
    <location>
        <begin position="12"/>
        <end position="32"/>
    </location>
</feature>
<feature type="transmembrane region" description="Helical" evidence="1">
    <location>
        <begin position="61"/>
        <end position="82"/>
    </location>
</feature>
<dbReference type="InterPro" id="IPR025367">
    <property type="entry name" value="DUF4271"/>
</dbReference>
<evidence type="ECO:0000256" key="1">
    <source>
        <dbReference type="SAM" id="Phobius"/>
    </source>
</evidence>
<evidence type="ECO:0000313" key="2">
    <source>
        <dbReference type="EMBL" id="SQA77883.1"/>
    </source>
</evidence>
<dbReference type="AlphaFoldDB" id="A0A2X2RML6"/>
<name>A0A2X2RML6_CAPOC</name>
<feature type="transmembrane region" description="Helical" evidence="1">
    <location>
        <begin position="135"/>
        <end position="158"/>
    </location>
</feature>
<feature type="transmembrane region" description="Helical" evidence="1">
    <location>
        <begin position="94"/>
        <end position="114"/>
    </location>
</feature>
<reference evidence="2 3" key="1">
    <citation type="submission" date="2018-06" db="EMBL/GenBank/DDBJ databases">
        <authorList>
            <consortium name="Pathogen Informatics"/>
            <person name="Doyle S."/>
        </authorList>
    </citation>
    <scope>NUCLEOTIDE SEQUENCE [LARGE SCALE GENOMIC DNA]</scope>
    <source>
        <strain evidence="2 3">NCTC11546</strain>
    </source>
</reference>
<evidence type="ECO:0000313" key="3">
    <source>
        <dbReference type="Proteomes" id="UP000249891"/>
    </source>
</evidence>
<dbReference type="EMBL" id="UARG01000017">
    <property type="protein sequence ID" value="SQA77883.1"/>
    <property type="molecule type" value="Genomic_DNA"/>
</dbReference>
<keyword evidence="1" id="KW-0472">Membrane</keyword>
<dbReference type="Proteomes" id="UP000249891">
    <property type="component" value="Unassembled WGS sequence"/>
</dbReference>
<organism evidence="2 3">
    <name type="scientific">Capnocytophaga ochracea</name>
    <dbReference type="NCBI Taxonomy" id="1018"/>
    <lineage>
        <taxon>Bacteria</taxon>
        <taxon>Pseudomonadati</taxon>
        <taxon>Bacteroidota</taxon>
        <taxon>Flavobacteriia</taxon>
        <taxon>Flavobacteriales</taxon>
        <taxon>Flavobacteriaceae</taxon>
        <taxon>Capnocytophaga</taxon>
    </lineage>
</organism>
<gene>
    <name evidence="2" type="ORF">NCTC11546_01108</name>
</gene>
<sequence>MEALELHQSYLSWIFPAFLLIFGLVAFLRIFYPKHFADYQNLLFNNKYIVIYGKKERRLHLFMTVLFLLQCVCLALLFYVMLKNFGITELYNSQFMFLELVLIVFSLLITKLLLQQWISSLFDLYDFARDYIFTRVSYSSYAAIVMVILLFLGVYIPFTNKKQLFLLLFVSVSILLAINVLGWIKIIKNNQKEIKPYLFYFILYLCTLEIAPYIFLIYGTKYLIEVQKMAQFVS</sequence>
<dbReference type="Pfam" id="PF14093">
    <property type="entry name" value="DUF4271"/>
    <property type="match status" value="1"/>
</dbReference>
<dbReference type="RefSeq" id="WP_128091238.1">
    <property type="nucleotide sequence ID" value="NZ_UARG01000017.1"/>
</dbReference>
<evidence type="ECO:0008006" key="4">
    <source>
        <dbReference type="Google" id="ProtNLM"/>
    </source>
</evidence>